<dbReference type="Pfam" id="PF00482">
    <property type="entry name" value="T2SSF"/>
    <property type="match status" value="1"/>
</dbReference>
<dbReference type="PANTHER" id="PTHR30012">
    <property type="entry name" value="GENERAL SECRETION PATHWAY PROTEIN"/>
    <property type="match status" value="1"/>
</dbReference>
<keyword evidence="4" id="KW-0997">Cell inner membrane</keyword>
<evidence type="ECO:0000256" key="5">
    <source>
        <dbReference type="ARBA" id="ARBA00022692"/>
    </source>
</evidence>
<keyword evidence="6 8" id="KW-1133">Transmembrane helix</keyword>
<evidence type="ECO:0000256" key="3">
    <source>
        <dbReference type="ARBA" id="ARBA00022475"/>
    </source>
</evidence>
<dbReference type="AlphaFoldDB" id="X1TTU3"/>
<dbReference type="InterPro" id="IPR003004">
    <property type="entry name" value="GspF/PilC"/>
</dbReference>
<feature type="transmembrane region" description="Helical" evidence="8">
    <location>
        <begin position="144"/>
        <end position="164"/>
    </location>
</feature>
<keyword evidence="7 8" id="KW-0472">Membrane</keyword>
<reference evidence="10" key="1">
    <citation type="journal article" date="2014" name="Front. Microbiol.">
        <title>High frequency of phylogenetically diverse reductive dehalogenase-homologous genes in deep subseafloor sedimentary metagenomes.</title>
        <authorList>
            <person name="Kawai M."/>
            <person name="Futagami T."/>
            <person name="Toyoda A."/>
            <person name="Takaki Y."/>
            <person name="Nishi S."/>
            <person name="Hori S."/>
            <person name="Arai W."/>
            <person name="Tsubouchi T."/>
            <person name="Morono Y."/>
            <person name="Uchiyama I."/>
            <person name="Ito T."/>
            <person name="Fujiyama A."/>
            <person name="Inagaki F."/>
            <person name="Takami H."/>
        </authorList>
    </citation>
    <scope>NUCLEOTIDE SEQUENCE</scope>
    <source>
        <strain evidence="10">Expedition CK06-06</strain>
    </source>
</reference>
<sequence length="213" mass="23229">MFFRQLALLLESGTNIVTSLDMLRAQTSDRNLKRVLSEAVSDLRVGNQLSAALGKHPESFPPICCRSLSVGEQTGSLETVLRQMADYMEKEITATKEIKNALRYPVIVSIVAIIVIGVIVTFVLPAFTGLYSLLGIELPLMTRLLLSIVGWFTNYGLYLVAAVARSSAMKVAWAAVAKPPRKATAIKPRIARATKVSIKVTPTSLPFTLLVIL</sequence>
<dbReference type="GO" id="GO:0005886">
    <property type="term" value="C:plasma membrane"/>
    <property type="evidence" value="ECO:0007669"/>
    <property type="project" value="UniProtKB-SubCell"/>
</dbReference>
<dbReference type="PRINTS" id="PR00812">
    <property type="entry name" value="BCTERIALGSPF"/>
</dbReference>
<evidence type="ECO:0000259" key="9">
    <source>
        <dbReference type="Pfam" id="PF00482"/>
    </source>
</evidence>
<evidence type="ECO:0000256" key="2">
    <source>
        <dbReference type="ARBA" id="ARBA00005745"/>
    </source>
</evidence>
<evidence type="ECO:0000256" key="8">
    <source>
        <dbReference type="SAM" id="Phobius"/>
    </source>
</evidence>
<keyword evidence="3" id="KW-1003">Cell membrane</keyword>
<evidence type="ECO:0000313" key="10">
    <source>
        <dbReference type="EMBL" id="GAI94806.1"/>
    </source>
</evidence>
<evidence type="ECO:0000256" key="4">
    <source>
        <dbReference type="ARBA" id="ARBA00022519"/>
    </source>
</evidence>
<comment type="caution">
    <text evidence="10">The sequence shown here is derived from an EMBL/GenBank/DDBJ whole genome shotgun (WGS) entry which is preliminary data.</text>
</comment>
<keyword evidence="5 8" id="KW-0812">Transmembrane</keyword>
<feature type="transmembrane region" description="Helical" evidence="8">
    <location>
        <begin position="104"/>
        <end position="124"/>
    </location>
</feature>
<protein>
    <recommendedName>
        <fullName evidence="9">Type II secretion system protein GspF domain-containing protein</fullName>
    </recommendedName>
</protein>
<gene>
    <name evidence="10" type="ORF">S12H4_40655</name>
</gene>
<comment type="similarity">
    <text evidence="2">Belongs to the GSP F family.</text>
</comment>
<organism evidence="10">
    <name type="scientific">marine sediment metagenome</name>
    <dbReference type="NCBI Taxonomy" id="412755"/>
    <lineage>
        <taxon>unclassified sequences</taxon>
        <taxon>metagenomes</taxon>
        <taxon>ecological metagenomes</taxon>
    </lineage>
</organism>
<dbReference type="PANTHER" id="PTHR30012:SF0">
    <property type="entry name" value="TYPE II SECRETION SYSTEM PROTEIN F-RELATED"/>
    <property type="match status" value="1"/>
</dbReference>
<evidence type="ECO:0000256" key="1">
    <source>
        <dbReference type="ARBA" id="ARBA00004429"/>
    </source>
</evidence>
<dbReference type="InterPro" id="IPR042094">
    <property type="entry name" value="T2SS_GspF_sf"/>
</dbReference>
<name>X1TTU3_9ZZZZ</name>
<dbReference type="Gene3D" id="1.20.81.30">
    <property type="entry name" value="Type II secretion system (T2SS), domain F"/>
    <property type="match status" value="1"/>
</dbReference>
<evidence type="ECO:0000256" key="7">
    <source>
        <dbReference type="ARBA" id="ARBA00023136"/>
    </source>
</evidence>
<dbReference type="InterPro" id="IPR018076">
    <property type="entry name" value="T2SS_GspF_dom"/>
</dbReference>
<dbReference type="EMBL" id="BARW01024691">
    <property type="protein sequence ID" value="GAI94806.1"/>
    <property type="molecule type" value="Genomic_DNA"/>
</dbReference>
<proteinExistence type="inferred from homology"/>
<dbReference type="FunFam" id="1.20.81.30:FF:000001">
    <property type="entry name" value="Type II secretion system protein F"/>
    <property type="match status" value="1"/>
</dbReference>
<feature type="domain" description="Type II secretion system protein GspF" evidence="9">
    <location>
        <begin position="2"/>
        <end position="125"/>
    </location>
</feature>
<comment type="subcellular location">
    <subcellularLocation>
        <location evidence="1">Cell inner membrane</location>
        <topology evidence="1">Multi-pass membrane protein</topology>
    </subcellularLocation>
</comment>
<evidence type="ECO:0000256" key="6">
    <source>
        <dbReference type="ARBA" id="ARBA00022989"/>
    </source>
</evidence>
<accession>X1TTU3</accession>